<dbReference type="Pfam" id="PF04993">
    <property type="entry name" value="TfoX_N"/>
    <property type="match status" value="1"/>
</dbReference>
<dbReference type="RefSeq" id="WP_369313616.1">
    <property type="nucleotide sequence ID" value="NZ_JBEHZE010000001.1"/>
</dbReference>
<feature type="domain" description="TfoX N-terminal" evidence="2">
    <location>
        <begin position="13"/>
        <end position="106"/>
    </location>
</feature>
<name>A0ABV3Z4B7_9PROT</name>
<evidence type="ECO:0000256" key="1">
    <source>
        <dbReference type="SAM" id="MobiDB-lite"/>
    </source>
</evidence>
<keyword evidence="4" id="KW-1185">Reference proteome</keyword>
<feature type="compositionally biased region" description="Basic residues" evidence="1">
    <location>
        <begin position="109"/>
        <end position="123"/>
    </location>
</feature>
<dbReference type="SUPFAM" id="SSF159894">
    <property type="entry name" value="YgaC/TfoX-N like"/>
    <property type="match status" value="1"/>
</dbReference>
<dbReference type="Gene3D" id="3.30.1460.30">
    <property type="entry name" value="YgaC/TfoX-N like chaperone"/>
    <property type="match status" value="1"/>
</dbReference>
<dbReference type="InterPro" id="IPR007076">
    <property type="entry name" value="TfoX_N"/>
</dbReference>
<organism evidence="3 4">
    <name type="scientific">Hyphococcus lacteus</name>
    <dbReference type="NCBI Taxonomy" id="3143536"/>
    <lineage>
        <taxon>Bacteria</taxon>
        <taxon>Pseudomonadati</taxon>
        <taxon>Pseudomonadota</taxon>
        <taxon>Alphaproteobacteria</taxon>
        <taxon>Parvularculales</taxon>
        <taxon>Parvularculaceae</taxon>
        <taxon>Hyphococcus</taxon>
    </lineage>
</organism>
<dbReference type="PANTHER" id="PTHR36121:SF1">
    <property type="entry name" value="PROTEIN SXY"/>
    <property type="match status" value="1"/>
</dbReference>
<dbReference type="Proteomes" id="UP001560685">
    <property type="component" value="Unassembled WGS sequence"/>
</dbReference>
<evidence type="ECO:0000313" key="4">
    <source>
        <dbReference type="Proteomes" id="UP001560685"/>
    </source>
</evidence>
<dbReference type="EMBL" id="JBEHZE010000001">
    <property type="protein sequence ID" value="MEX6633637.1"/>
    <property type="molecule type" value="Genomic_DNA"/>
</dbReference>
<evidence type="ECO:0000313" key="3">
    <source>
        <dbReference type="EMBL" id="MEX6633637.1"/>
    </source>
</evidence>
<feature type="region of interest" description="Disordered" evidence="1">
    <location>
        <begin position="104"/>
        <end position="123"/>
    </location>
</feature>
<comment type="caution">
    <text evidence="3">The sequence shown here is derived from an EMBL/GenBank/DDBJ whole genome shotgun (WGS) entry which is preliminary data.</text>
</comment>
<protein>
    <submittedName>
        <fullName evidence="3">TfoX/Sxy family protein</fullName>
    </submittedName>
</protein>
<gene>
    <name evidence="3" type="ORF">ABFZ84_08740</name>
</gene>
<dbReference type="InterPro" id="IPR047525">
    <property type="entry name" value="TfoX-like"/>
</dbReference>
<proteinExistence type="predicted"/>
<dbReference type="PANTHER" id="PTHR36121">
    <property type="entry name" value="PROTEIN SXY"/>
    <property type="match status" value="1"/>
</dbReference>
<sequence length="123" mass="13636">MAISSSYLSHLKDLFSPFGQITIRKMFGGAGVYCDGAIFAITGDEGLWFKVDDITRAEFEQAGCARFTYEFDNGKTGSMSYYSAPDEIYDDADALKHWTQLALGAASRSQKKPKKTAKKPTKR</sequence>
<accession>A0ABV3Z4B7</accession>
<evidence type="ECO:0000259" key="2">
    <source>
        <dbReference type="Pfam" id="PF04993"/>
    </source>
</evidence>
<reference evidence="3 4" key="1">
    <citation type="submission" date="2024-05" db="EMBL/GenBank/DDBJ databases">
        <title>Three bacterial strains, DH-69, EH-24, and ECK-19 isolated from coastal sediments.</title>
        <authorList>
            <person name="Ye Y.-Q."/>
            <person name="Du Z.-J."/>
        </authorList>
    </citation>
    <scope>NUCLEOTIDE SEQUENCE [LARGE SCALE GENOMIC DNA]</scope>
    <source>
        <strain evidence="3 4">ECK-19</strain>
    </source>
</reference>